<proteinExistence type="predicted"/>
<dbReference type="Proteomes" id="UP000199467">
    <property type="component" value="Unassembled WGS sequence"/>
</dbReference>
<evidence type="ECO:0000313" key="1">
    <source>
        <dbReference type="EMBL" id="SDC58584.1"/>
    </source>
</evidence>
<evidence type="ECO:0000313" key="2">
    <source>
        <dbReference type="Proteomes" id="UP000199467"/>
    </source>
</evidence>
<gene>
    <name evidence="1" type="ORF">SAMN05216576_104189</name>
</gene>
<accession>A0A1G6MTL5</accession>
<sequence>MFSVLILGFFFLLLGIGVGVSVFLDISSGSVYIAGHRGSPSAWYNAEHNPEEFASAIQLSIGFASVSAIIGLVLIAVAVRMAFPKRKQYRWLI</sequence>
<dbReference type="AlphaFoldDB" id="A0A1G6MTL5"/>
<keyword evidence="2" id="KW-1185">Reference proteome</keyword>
<dbReference type="RefSeq" id="WP_017678050.1">
    <property type="nucleotide sequence ID" value="NZ_FMZQ01000004.1"/>
</dbReference>
<protein>
    <submittedName>
        <fullName evidence="1">Uncharacterized protein</fullName>
    </submittedName>
</protein>
<name>A0A1G6MTL5_9GAMM</name>
<dbReference type="EMBL" id="FMZQ01000004">
    <property type="protein sequence ID" value="SDC58584.1"/>
    <property type="molecule type" value="Genomic_DNA"/>
</dbReference>
<organism evidence="1 2">
    <name type="scientific">Ectopseudomonas chengduensis</name>
    <dbReference type="NCBI Taxonomy" id="489632"/>
    <lineage>
        <taxon>Bacteria</taxon>
        <taxon>Pseudomonadati</taxon>
        <taxon>Pseudomonadota</taxon>
        <taxon>Gammaproteobacteria</taxon>
        <taxon>Pseudomonadales</taxon>
        <taxon>Pseudomonadaceae</taxon>
        <taxon>Ectopseudomonas</taxon>
    </lineage>
</organism>
<reference evidence="2" key="1">
    <citation type="submission" date="2016-10" db="EMBL/GenBank/DDBJ databases">
        <authorList>
            <person name="Varghese N."/>
            <person name="Submissions S."/>
        </authorList>
    </citation>
    <scope>NUCLEOTIDE SEQUENCE [LARGE SCALE GENOMIC DNA]</scope>
    <source>
        <strain evidence="2">DSM 26382</strain>
    </source>
</reference>